<evidence type="ECO:0000313" key="1">
    <source>
        <dbReference type="EMBL" id="KAK5637477.1"/>
    </source>
</evidence>
<protein>
    <submittedName>
        <fullName evidence="1">Uncharacterized protein</fullName>
    </submittedName>
</protein>
<evidence type="ECO:0000313" key="2">
    <source>
        <dbReference type="Proteomes" id="UP001305414"/>
    </source>
</evidence>
<reference evidence="1 2" key="1">
    <citation type="submission" date="2023-10" db="EMBL/GenBank/DDBJ databases">
        <title>Draft genome sequence of Xylaria bambusicola isolate GMP-LS, the root and basal stem rot pathogen of sugarcane in Indonesia.</title>
        <authorList>
            <person name="Selvaraj P."/>
            <person name="Muralishankar V."/>
            <person name="Muruganantham S."/>
            <person name="Sp S."/>
            <person name="Haryani S."/>
            <person name="Lau K.J.X."/>
            <person name="Naqvi N.I."/>
        </authorList>
    </citation>
    <scope>NUCLEOTIDE SEQUENCE [LARGE SCALE GENOMIC DNA]</scope>
    <source>
        <strain evidence="1">GMP-LS</strain>
    </source>
</reference>
<name>A0AAN7ZBA9_9PEZI</name>
<dbReference type="Proteomes" id="UP001305414">
    <property type="component" value="Unassembled WGS sequence"/>
</dbReference>
<dbReference type="AlphaFoldDB" id="A0AAN7ZBA9"/>
<dbReference type="EMBL" id="JAWHQM010000122">
    <property type="protein sequence ID" value="KAK5637477.1"/>
    <property type="molecule type" value="Genomic_DNA"/>
</dbReference>
<sequence>MTTVMAMMAAKGSALNATGGGGVGAPGADCLGTNNAMQRLRGPGQQKKDSPRKQCADKIVTLNWHTRHY</sequence>
<organism evidence="1 2">
    <name type="scientific">Xylaria bambusicola</name>
    <dbReference type="NCBI Taxonomy" id="326684"/>
    <lineage>
        <taxon>Eukaryota</taxon>
        <taxon>Fungi</taxon>
        <taxon>Dikarya</taxon>
        <taxon>Ascomycota</taxon>
        <taxon>Pezizomycotina</taxon>
        <taxon>Sordariomycetes</taxon>
        <taxon>Xylariomycetidae</taxon>
        <taxon>Xylariales</taxon>
        <taxon>Xylariaceae</taxon>
        <taxon>Xylaria</taxon>
    </lineage>
</organism>
<proteinExistence type="predicted"/>
<accession>A0AAN7ZBA9</accession>
<gene>
    <name evidence="1" type="ORF">RRF57_013192</name>
</gene>
<comment type="caution">
    <text evidence="1">The sequence shown here is derived from an EMBL/GenBank/DDBJ whole genome shotgun (WGS) entry which is preliminary data.</text>
</comment>
<keyword evidence="2" id="KW-1185">Reference proteome</keyword>